<name>A0A1Y3KXA0_PSEPU</name>
<dbReference type="EMBL" id="NFSB01000080">
    <property type="protein sequence ID" value="OUM30517.1"/>
    <property type="molecule type" value="Genomic_DNA"/>
</dbReference>
<dbReference type="AlphaFoldDB" id="A0A1Y3KXA0"/>
<comment type="caution">
    <text evidence="1">The sequence shown here is derived from an EMBL/GenBank/DDBJ whole genome shotgun (WGS) entry which is preliminary data.</text>
</comment>
<organism evidence="1 2">
    <name type="scientific">Pseudomonas putida</name>
    <name type="common">Arthrobacter siderocapsulatus</name>
    <dbReference type="NCBI Taxonomy" id="303"/>
    <lineage>
        <taxon>Bacteria</taxon>
        <taxon>Pseudomonadati</taxon>
        <taxon>Pseudomonadota</taxon>
        <taxon>Gammaproteobacteria</taxon>
        <taxon>Pseudomonadales</taxon>
        <taxon>Pseudomonadaceae</taxon>
        <taxon>Pseudomonas</taxon>
    </lineage>
</organism>
<gene>
    <name evidence="1" type="ORF">B8W72_17220</name>
</gene>
<sequence>MRKLRATYIPASDIGVLIATSPALQGLARRNSIRPCRPWIRITAPSDAHSTANKHACCLNKEPLMTALRQQQRLATFCRPHTAPRNTRWTSPQP</sequence>
<proteinExistence type="predicted"/>
<reference evidence="1 2" key="1">
    <citation type="submission" date="2017-05" db="EMBL/GenBank/DDBJ databases">
        <title>Whole genome sequence of Pseudomonas putida isolate 1312 commercialized as a biostimulant.</title>
        <authorList>
            <person name="Crovadore J."/>
            <person name="Blanc P."/>
            <person name="Chablais R."/>
            <person name="Cochard B."/>
            <person name="Grizard D."/>
            <person name="Lefort F."/>
        </authorList>
    </citation>
    <scope>NUCLEOTIDE SEQUENCE [LARGE SCALE GENOMIC DNA]</scope>
    <source>
        <strain evidence="1 2">1312</strain>
    </source>
</reference>
<evidence type="ECO:0000313" key="1">
    <source>
        <dbReference type="EMBL" id="OUM30517.1"/>
    </source>
</evidence>
<dbReference type="Proteomes" id="UP000196082">
    <property type="component" value="Unassembled WGS sequence"/>
</dbReference>
<protein>
    <recommendedName>
        <fullName evidence="3">Protein GbcA</fullName>
    </recommendedName>
</protein>
<accession>A0A1Y3KXA0</accession>
<evidence type="ECO:0000313" key="2">
    <source>
        <dbReference type="Proteomes" id="UP000196082"/>
    </source>
</evidence>
<evidence type="ECO:0008006" key="3">
    <source>
        <dbReference type="Google" id="ProtNLM"/>
    </source>
</evidence>